<comment type="caution">
    <text evidence="3">The sequence shown here is derived from an EMBL/GenBank/DDBJ whole genome shotgun (WGS) entry which is preliminary data.</text>
</comment>
<organism evidence="3 4">
    <name type="scientific">Billgrantia zhangzhouensis</name>
    <dbReference type="NCBI Taxonomy" id="2733481"/>
    <lineage>
        <taxon>Bacteria</taxon>
        <taxon>Pseudomonadati</taxon>
        <taxon>Pseudomonadota</taxon>
        <taxon>Gammaproteobacteria</taxon>
        <taxon>Oceanospirillales</taxon>
        <taxon>Halomonadaceae</taxon>
        <taxon>Billgrantia</taxon>
    </lineage>
</organism>
<dbReference type="Pfam" id="PF07331">
    <property type="entry name" value="TctB"/>
    <property type="match status" value="1"/>
</dbReference>
<keyword evidence="1" id="KW-1133">Transmembrane helix</keyword>
<feature type="transmembrane region" description="Helical" evidence="1">
    <location>
        <begin position="214"/>
        <end position="235"/>
    </location>
</feature>
<gene>
    <name evidence="3" type="ORF">HOP51_09495</name>
</gene>
<feature type="domain" description="DUF1468" evidence="2">
    <location>
        <begin position="14"/>
        <end position="151"/>
    </location>
</feature>
<dbReference type="InterPro" id="IPR009936">
    <property type="entry name" value="DUF1468"/>
</dbReference>
<protein>
    <recommendedName>
        <fullName evidence="2">DUF1468 domain-containing protein</fullName>
    </recommendedName>
</protein>
<feature type="transmembrane region" description="Helical" evidence="1">
    <location>
        <begin position="47"/>
        <end position="65"/>
    </location>
</feature>
<evidence type="ECO:0000256" key="1">
    <source>
        <dbReference type="SAM" id="Phobius"/>
    </source>
</evidence>
<sequence length="244" mass="25853">MPVRPPLALALPLSLFLFALGYIAFTLSLDVERMIGDDAGYDPGSRIVPLTVALILAVTMLWEALKARHGATASAEHGGEAGVEPAPRLLALHVALAVAFVVLFRPLGFILASTLLLYGLTLLNLRHVTHRIGMLGGLAGLAGLAVALAYATALYSLARGTIRAGFWLAREHGATLAREPNAQALCVALALALAMLLAGQALRRLIADPQRRLLIQVSVGATMAVYVVFRLLFLVQLPAGLLSW</sequence>
<dbReference type="EMBL" id="JABFTT010000006">
    <property type="protein sequence ID" value="MCE8020337.1"/>
    <property type="molecule type" value="Genomic_DNA"/>
</dbReference>
<keyword evidence="1" id="KW-0812">Transmembrane</keyword>
<evidence type="ECO:0000313" key="3">
    <source>
        <dbReference type="EMBL" id="MCE8020337.1"/>
    </source>
</evidence>
<feature type="transmembrane region" description="Helical" evidence="1">
    <location>
        <begin position="109"/>
        <end position="125"/>
    </location>
</feature>
<keyword evidence="1" id="KW-0472">Membrane</keyword>
<accession>A0ABS9AF22</accession>
<feature type="transmembrane region" description="Helical" evidence="1">
    <location>
        <begin position="132"/>
        <end position="158"/>
    </location>
</feature>
<proteinExistence type="predicted"/>
<name>A0ABS9AF22_9GAMM</name>
<evidence type="ECO:0000259" key="2">
    <source>
        <dbReference type="Pfam" id="PF07331"/>
    </source>
</evidence>
<dbReference type="Proteomes" id="UP001320122">
    <property type="component" value="Unassembled WGS sequence"/>
</dbReference>
<evidence type="ECO:0000313" key="4">
    <source>
        <dbReference type="Proteomes" id="UP001320122"/>
    </source>
</evidence>
<keyword evidence="4" id="KW-1185">Reference proteome</keyword>
<reference evidence="3 4" key="1">
    <citation type="journal article" date="2021" name="Front. Microbiol.">
        <title>Aerobic Denitrification and Heterotrophic Sulfur Oxidation in the Genus Halomonas Revealed by Six Novel Species Characterizations and Genome-Based Analysis.</title>
        <authorList>
            <person name="Wang L."/>
            <person name="Shao Z."/>
        </authorList>
    </citation>
    <scope>NUCLEOTIDE SEQUENCE [LARGE SCALE GENOMIC DNA]</scope>
    <source>
        <strain evidence="3 4">MCCC 1A11036</strain>
    </source>
</reference>
<dbReference type="RefSeq" id="WP_234273682.1">
    <property type="nucleotide sequence ID" value="NZ_JABFTT010000006.1"/>
</dbReference>